<accession>A0AB34FHF8</accession>
<dbReference type="PANTHER" id="PTHR47718:SF3">
    <property type="entry name" value="PROTEIN FAR1-RELATED SEQUENCE 5-LIKE"/>
    <property type="match status" value="1"/>
</dbReference>
<name>A0AB34FHF8_9HYPO</name>
<feature type="domain" description="MULE transposase" evidence="2">
    <location>
        <begin position="86"/>
        <end position="183"/>
    </location>
</feature>
<evidence type="ECO:0000313" key="4">
    <source>
        <dbReference type="Proteomes" id="UP001163105"/>
    </source>
</evidence>
<dbReference type="InterPro" id="IPR018289">
    <property type="entry name" value="MULE_transposase_dom"/>
</dbReference>
<evidence type="ECO:0000259" key="2">
    <source>
        <dbReference type="Pfam" id="PF10551"/>
    </source>
</evidence>
<dbReference type="PANTHER" id="PTHR47718">
    <property type="entry name" value="OS01G0519700 PROTEIN"/>
    <property type="match status" value="1"/>
</dbReference>
<organism evidence="3 4">
    <name type="scientific">Purpureocillium lavendulum</name>
    <dbReference type="NCBI Taxonomy" id="1247861"/>
    <lineage>
        <taxon>Eukaryota</taxon>
        <taxon>Fungi</taxon>
        <taxon>Dikarya</taxon>
        <taxon>Ascomycota</taxon>
        <taxon>Pezizomycotina</taxon>
        <taxon>Sordariomycetes</taxon>
        <taxon>Hypocreomycetidae</taxon>
        <taxon>Hypocreales</taxon>
        <taxon>Ophiocordycipitaceae</taxon>
        <taxon>Purpureocillium</taxon>
    </lineage>
</organism>
<dbReference type="EMBL" id="JAQHRD010000009">
    <property type="protein sequence ID" value="KAJ6437942.1"/>
    <property type="molecule type" value="Genomic_DNA"/>
</dbReference>
<protein>
    <submittedName>
        <fullName evidence="3">Mutator-like element</fullName>
    </submittedName>
</protein>
<evidence type="ECO:0000313" key="3">
    <source>
        <dbReference type="EMBL" id="KAJ6437942.1"/>
    </source>
</evidence>
<comment type="caution">
    <text evidence="3">The sequence shown here is derived from an EMBL/GenBank/DDBJ whole genome shotgun (WGS) entry which is preliminary data.</text>
</comment>
<feature type="region of interest" description="Disordered" evidence="1">
    <location>
        <begin position="196"/>
        <end position="222"/>
    </location>
</feature>
<reference evidence="3" key="1">
    <citation type="submission" date="2023-01" db="EMBL/GenBank/DDBJ databases">
        <title>The growth and conidiation of Purpureocillium lavendulum are regulated by nitrogen source and histone H3K14 acetylation.</title>
        <authorList>
            <person name="Tang P."/>
            <person name="Han J."/>
            <person name="Zhang C."/>
            <person name="Tang P."/>
            <person name="Qi F."/>
            <person name="Zhang K."/>
            <person name="Liang L."/>
        </authorList>
    </citation>
    <scope>NUCLEOTIDE SEQUENCE</scope>
    <source>
        <strain evidence="3">YMF1.00683</strain>
    </source>
</reference>
<dbReference type="AlphaFoldDB" id="A0AB34FHF8"/>
<sequence length="541" mass="61712">MVIAEAKEEEQHPETVFTRRDIYNARASINCDKLGGYTPTAALIKLFDENKIPYLVKWADNNSNRLVGLVWTFPYCLQMWKRFPEVISFDNTYNTNRFKLPLFQATGQTCLGSVYNAAFGLIDNEKREGFQFLSESIRQLAEQHLVRQPGVIITDFDDAMKAALNDQFPEAQQQLCIHHIISNVLLKAKQKWVTDREPDSSGSSVDDCDGESASVQTHSKLSPKDRRFIHQPVAEDIPHSYHGVLMMWKHVMFAETEEAHEKAWCDLCREFDDQRAILRYLHGTYMPVRAQWARCFIRKYRNFGIRVTSGTEASNNNVKSYLLNGMSNLHRLVEAIQDMIRDQERDFAHASAEDEVLTARGHIGSSSEYLDATALATSQATSSVAGWQVPAQRNLWCDNGASTKLRGFDLDLSILPVADTKKFFTPALPRDFLTEADWHELELFYRLLQPFERLTKRLQCRADGEGNEGGQGSVWQVLYAMDFLLTKLESVKQEIHAMDADNEDELPPYYSAGLLAAWSKINAYYAPNLLFSERDVVSFDG</sequence>
<dbReference type="Pfam" id="PF10551">
    <property type="entry name" value="MULE"/>
    <property type="match status" value="1"/>
</dbReference>
<dbReference type="Proteomes" id="UP001163105">
    <property type="component" value="Unassembled WGS sequence"/>
</dbReference>
<proteinExistence type="predicted"/>
<gene>
    <name evidence="3" type="ORF">O9K51_09364</name>
</gene>
<keyword evidence="4" id="KW-1185">Reference proteome</keyword>
<evidence type="ECO:0000256" key="1">
    <source>
        <dbReference type="SAM" id="MobiDB-lite"/>
    </source>
</evidence>